<organism evidence="3 4">
    <name type="scientific">Sphingomonas aliaeris</name>
    <dbReference type="NCBI Taxonomy" id="2759526"/>
    <lineage>
        <taxon>Bacteria</taxon>
        <taxon>Pseudomonadati</taxon>
        <taxon>Pseudomonadota</taxon>
        <taxon>Alphaproteobacteria</taxon>
        <taxon>Sphingomonadales</taxon>
        <taxon>Sphingomonadaceae</taxon>
        <taxon>Sphingomonas</taxon>
    </lineage>
</organism>
<dbReference type="EMBL" id="CP061036">
    <property type="protein sequence ID" value="QQV79260.1"/>
    <property type="molecule type" value="Genomic_DNA"/>
</dbReference>
<evidence type="ECO:0000313" key="3">
    <source>
        <dbReference type="EMBL" id="QQV79260.1"/>
    </source>
</evidence>
<geneLocation type="plasmid" evidence="3 4">
    <name>punnamed1</name>
</geneLocation>
<keyword evidence="3" id="KW-0614">Plasmid</keyword>
<evidence type="ECO:0000256" key="1">
    <source>
        <dbReference type="SAM" id="Coils"/>
    </source>
</evidence>
<reference evidence="4" key="1">
    <citation type="submission" date="2020-09" db="EMBL/GenBank/DDBJ databases">
        <title>Sphingomonas sp., a new species isolated from pork steak.</title>
        <authorList>
            <person name="Heidler von Heilborn D."/>
        </authorList>
    </citation>
    <scope>NUCLEOTIDE SEQUENCE [LARGE SCALE GENOMIC DNA]</scope>
    <source>
        <plasmid evidence="4">punnamed1</plasmid>
    </source>
</reference>
<keyword evidence="4" id="KW-1185">Reference proteome</keyword>
<evidence type="ECO:0000313" key="4">
    <source>
        <dbReference type="Proteomes" id="UP000595894"/>
    </source>
</evidence>
<keyword evidence="1" id="KW-0175">Coiled coil</keyword>
<dbReference type="AlphaFoldDB" id="A0A974NYG9"/>
<proteinExistence type="predicted"/>
<protein>
    <submittedName>
        <fullName evidence="3">Uncharacterized protein</fullName>
    </submittedName>
</protein>
<feature type="coiled-coil region" evidence="1">
    <location>
        <begin position="63"/>
        <end position="90"/>
    </location>
</feature>
<dbReference type="Proteomes" id="UP000595894">
    <property type="component" value="Plasmid punnamed1"/>
</dbReference>
<feature type="compositionally biased region" description="Basic residues" evidence="2">
    <location>
        <begin position="33"/>
        <end position="47"/>
    </location>
</feature>
<dbReference type="KEGG" id="sari:H5J25_19630"/>
<dbReference type="RefSeq" id="WP_202096545.1">
    <property type="nucleotide sequence ID" value="NZ_CP061036.1"/>
</dbReference>
<sequence length="119" mass="12505">MGKGGYNGGSTVVGFSGSGWVGRGSITMQPATKKGRSAAPAKKKPRAARLPTIPPALVGDEELQRLSRRVKAIEADIRAAKSRIGVLNKQLQLATDQLKTGLISKIAKPKPNTKASQES</sequence>
<feature type="region of interest" description="Disordered" evidence="2">
    <location>
        <begin position="25"/>
        <end position="55"/>
    </location>
</feature>
<name>A0A974NYG9_9SPHN</name>
<gene>
    <name evidence="3" type="ORF">H5J25_19630</name>
</gene>
<evidence type="ECO:0000256" key="2">
    <source>
        <dbReference type="SAM" id="MobiDB-lite"/>
    </source>
</evidence>
<accession>A0A974NYG9</accession>